<accession>A0A2G1VZX0</accession>
<comment type="caution">
    <text evidence="2">The sequence shown here is derived from an EMBL/GenBank/DDBJ whole genome shotgun (WGS) entry which is preliminary data.</text>
</comment>
<name>A0A2G1VZX0_9BACT</name>
<evidence type="ECO:0000313" key="3">
    <source>
        <dbReference type="Proteomes" id="UP000225740"/>
    </source>
</evidence>
<dbReference type="OrthoDB" id="256650at2"/>
<sequence length="416" mass="44889">METTTTAGAFQIHHPPKRLSIVSYTRFFICSVFALLAGIPMNGMAHEGHDHGDAAETSTESAAAFDPTAPTNKFQANGKTYRWEHRPDLGKQSEAMFDAAKGGLHNNADRDLLTGEIVTVVAKHGLVKLDSELKEWTLVEDQDPVFAAGMNAHGTDCFVLDGESYWTFASTNTQEVFVTKRGEVLAKLTQPKGDEFDNPTVNQYFKSGGRFTPCDVVFLPDAKRLVVVIGYAPGDFALSAELVDGQWKWGGPAWGGREGSGGMLNTGHGVQVATADGKEIVEIASRSHGRIFSFTPGGAQLRTPGADKEYFIQLPKGSNPCNLFHVGDNMFLPLLNPLPKTNGSAPVLVLENGKPAGALVPATYETLNLMQHMHGFCPVEIDGKLFGIVLSWRNGGENSNGKPNDGQIAIFEAVQE</sequence>
<keyword evidence="1" id="KW-0812">Transmembrane</keyword>
<feature type="transmembrane region" description="Helical" evidence="1">
    <location>
        <begin position="21"/>
        <end position="41"/>
    </location>
</feature>
<gene>
    <name evidence="2" type="ORF">CEE69_26650</name>
</gene>
<dbReference type="AlphaFoldDB" id="A0A2G1VZX0"/>
<reference evidence="2 3" key="1">
    <citation type="submission" date="2017-06" db="EMBL/GenBank/DDBJ databases">
        <title>Description of Rhodopirellula bahusiensis sp. nov.</title>
        <authorList>
            <person name="Kizina J."/>
            <person name="Harder J."/>
        </authorList>
    </citation>
    <scope>NUCLEOTIDE SEQUENCE [LARGE SCALE GENOMIC DNA]</scope>
    <source>
        <strain evidence="2 3">SWK21</strain>
    </source>
</reference>
<evidence type="ECO:0000256" key="1">
    <source>
        <dbReference type="SAM" id="Phobius"/>
    </source>
</evidence>
<keyword evidence="1" id="KW-1133">Transmembrane helix</keyword>
<evidence type="ECO:0000313" key="2">
    <source>
        <dbReference type="EMBL" id="PHQ32332.1"/>
    </source>
</evidence>
<keyword evidence="3" id="KW-1185">Reference proteome</keyword>
<proteinExistence type="predicted"/>
<keyword evidence="1" id="KW-0472">Membrane</keyword>
<protein>
    <submittedName>
        <fullName evidence="2">Uncharacterized protein</fullName>
    </submittedName>
</protein>
<organism evidence="2 3">
    <name type="scientific">Rhodopirellula bahusiensis</name>
    <dbReference type="NCBI Taxonomy" id="2014065"/>
    <lineage>
        <taxon>Bacteria</taxon>
        <taxon>Pseudomonadati</taxon>
        <taxon>Planctomycetota</taxon>
        <taxon>Planctomycetia</taxon>
        <taxon>Pirellulales</taxon>
        <taxon>Pirellulaceae</taxon>
        <taxon>Rhodopirellula</taxon>
    </lineage>
</organism>
<dbReference type="EMBL" id="NIZW01000029">
    <property type="protein sequence ID" value="PHQ32332.1"/>
    <property type="molecule type" value="Genomic_DNA"/>
</dbReference>
<dbReference type="Proteomes" id="UP000225740">
    <property type="component" value="Unassembled WGS sequence"/>
</dbReference>